<dbReference type="InterPro" id="IPR003245">
    <property type="entry name" value="Phytocyanin_dom"/>
</dbReference>
<evidence type="ECO:0000313" key="3">
    <source>
        <dbReference type="EMBL" id="GFC95519.1"/>
    </source>
</evidence>
<dbReference type="EMBL" id="BKCJ011154907">
    <property type="protein sequence ID" value="GFC95519.1"/>
    <property type="molecule type" value="Genomic_DNA"/>
</dbReference>
<dbReference type="Gene3D" id="2.60.40.420">
    <property type="entry name" value="Cupredoxins - blue copper proteins"/>
    <property type="match status" value="1"/>
</dbReference>
<evidence type="ECO:0000259" key="2">
    <source>
        <dbReference type="PROSITE" id="PS51485"/>
    </source>
</evidence>
<proteinExistence type="predicted"/>
<comment type="caution">
    <text evidence="3">The sequence shown here is derived from an EMBL/GenBank/DDBJ whole genome shotgun (WGS) entry which is preliminary data.</text>
</comment>
<gene>
    <name evidence="3" type="ORF">Tci_867489</name>
</gene>
<sequence>FEYNATNENVNTSTPIKVLNSGNDSFTIKVPGHYFFTSNLPDHCKAGQKFDVRVLKTPPPVTAPQQSSTIIPSPSPSNAQAPSPMENAATTHDPKWMLTKAIGVALSGLVVFGHGYA</sequence>
<accession>A0A699SCY8</accession>
<dbReference type="PROSITE" id="PS51485">
    <property type="entry name" value="PHYTOCYANIN"/>
    <property type="match status" value="1"/>
</dbReference>
<dbReference type="InterPro" id="IPR008972">
    <property type="entry name" value="Cupredoxin"/>
</dbReference>
<name>A0A699SCY8_TANCI</name>
<feature type="domain" description="Phytocyanin" evidence="2">
    <location>
        <begin position="1"/>
        <end position="56"/>
    </location>
</feature>
<evidence type="ECO:0000256" key="1">
    <source>
        <dbReference type="SAM" id="MobiDB-lite"/>
    </source>
</evidence>
<dbReference type="AlphaFoldDB" id="A0A699SCY8"/>
<dbReference type="Pfam" id="PF02298">
    <property type="entry name" value="Cu_bind_like"/>
    <property type="match status" value="1"/>
</dbReference>
<protein>
    <recommendedName>
        <fullName evidence="2">Phytocyanin domain-containing protein</fullName>
    </recommendedName>
</protein>
<organism evidence="3">
    <name type="scientific">Tanacetum cinerariifolium</name>
    <name type="common">Dalmatian daisy</name>
    <name type="synonym">Chrysanthemum cinerariifolium</name>
    <dbReference type="NCBI Taxonomy" id="118510"/>
    <lineage>
        <taxon>Eukaryota</taxon>
        <taxon>Viridiplantae</taxon>
        <taxon>Streptophyta</taxon>
        <taxon>Embryophyta</taxon>
        <taxon>Tracheophyta</taxon>
        <taxon>Spermatophyta</taxon>
        <taxon>Magnoliopsida</taxon>
        <taxon>eudicotyledons</taxon>
        <taxon>Gunneridae</taxon>
        <taxon>Pentapetalae</taxon>
        <taxon>asterids</taxon>
        <taxon>campanulids</taxon>
        <taxon>Asterales</taxon>
        <taxon>Asteraceae</taxon>
        <taxon>Asteroideae</taxon>
        <taxon>Anthemideae</taxon>
        <taxon>Anthemidinae</taxon>
        <taxon>Tanacetum</taxon>
    </lineage>
</organism>
<dbReference type="SUPFAM" id="SSF49503">
    <property type="entry name" value="Cupredoxins"/>
    <property type="match status" value="1"/>
</dbReference>
<feature type="region of interest" description="Disordered" evidence="1">
    <location>
        <begin position="57"/>
        <end position="92"/>
    </location>
</feature>
<dbReference type="GO" id="GO:0009055">
    <property type="term" value="F:electron transfer activity"/>
    <property type="evidence" value="ECO:0007669"/>
    <property type="project" value="InterPro"/>
</dbReference>
<feature type="non-terminal residue" evidence="3">
    <location>
        <position position="1"/>
    </location>
</feature>
<reference evidence="3" key="1">
    <citation type="journal article" date="2019" name="Sci. Rep.">
        <title>Draft genome of Tanacetum cinerariifolium, the natural source of mosquito coil.</title>
        <authorList>
            <person name="Yamashiro T."/>
            <person name="Shiraishi A."/>
            <person name="Satake H."/>
            <person name="Nakayama K."/>
        </authorList>
    </citation>
    <scope>NUCLEOTIDE SEQUENCE</scope>
</reference>
<feature type="compositionally biased region" description="Low complexity" evidence="1">
    <location>
        <begin position="64"/>
        <end position="84"/>
    </location>
</feature>